<feature type="transmembrane region" description="Helical" evidence="1">
    <location>
        <begin position="218"/>
        <end position="236"/>
    </location>
</feature>
<keyword evidence="3" id="KW-1185">Reference proteome</keyword>
<keyword evidence="1" id="KW-1133">Transmembrane helix</keyword>
<proteinExistence type="predicted"/>
<feature type="transmembrane region" description="Helical" evidence="1">
    <location>
        <begin position="148"/>
        <end position="166"/>
    </location>
</feature>
<dbReference type="EMBL" id="CP042425">
    <property type="protein sequence ID" value="QEL15558.1"/>
    <property type="molecule type" value="Genomic_DNA"/>
</dbReference>
<evidence type="ECO:0000313" key="2">
    <source>
        <dbReference type="EMBL" id="QEL15558.1"/>
    </source>
</evidence>
<evidence type="ECO:0008006" key="4">
    <source>
        <dbReference type="Google" id="ProtNLM"/>
    </source>
</evidence>
<dbReference type="Proteomes" id="UP000324974">
    <property type="component" value="Chromosome"/>
</dbReference>
<dbReference type="KEGG" id="lrs:PX52LOC_02483"/>
<evidence type="ECO:0000256" key="1">
    <source>
        <dbReference type="SAM" id="Phobius"/>
    </source>
</evidence>
<evidence type="ECO:0000313" key="3">
    <source>
        <dbReference type="Proteomes" id="UP000324974"/>
    </source>
</evidence>
<feature type="transmembrane region" description="Helical" evidence="1">
    <location>
        <begin position="346"/>
        <end position="368"/>
    </location>
</feature>
<feature type="transmembrane region" description="Helical" evidence="1">
    <location>
        <begin position="96"/>
        <end position="116"/>
    </location>
</feature>
<keyword evidence="1" id="KW-0812">Transmembrane</keyword>
<feature type="transmembrane region" description="Helical" evidence="1">
    <location>
        <begin position="173"/>
        <end position="198"/>
    </location>
</feature>
<feature type="transmembrane region" description="Helical" evidence="1">
    <location>
        <begin position="290"/>
        <end position="309"/>
    </location>
</feature>
<organism evidence="2 3">
    <name type="scientific">Limnoglobus roseus</name>
    <dbReference type="NCBI Taxonomy" id="2598579"/>
    <lineage>
        <taxon>Bacteria</taxon>
        <taxon>Pseudomonadati</taxon>
        <taxon>Planctomycetota</taxon>
        <taxon>Planctomycetia</taxon>
        <taxon>Gemmatales</taxon>
        <taxon>Gemmataceae</taxon>
        <taxon>Limnoglobus</taxon>
    </lineage>
</organism>
<keyword evidence="1" id="KW-0472">Membrane</keyword>
<dbReference type="AlphaFoldDB" id="A0A5C1AEZ0"/>
<dbReference type="RefSeq" id="WP_168218943.1">
    <property type="nucleotide sequence ID" value="NZ_CP042425.1"/>
</dbReference>
<feature type="transmembrane region" description="Helical" evidence="1">
    <location>
        <begin position="123"/>
        <end position="142"/>
    </location>
</feature>
<gene>
    <name evidence="2" type="ORF">PX52LOC_02483</name>
</gene>
<feature type="transmembrane region" description="Helical" evidence="1">
    <location>
        <begin position="321"/>
        <end position="340"/>
    </location>
</feature>
<protein>
    <recommendedName>
        <fullName evidence="4">Glycosyltransferase RgtA/B/C/D-like domain-containing protein</fullName>
    </recommendedName>
</protein>
<accession>A0A5C1AEZ0</accession>
<feature type="transmembrane region" description="Helical" evidence="1">
    <location>
        <begin position="257"/>
        <end position="278"/>
    </location>
</feature>
<sequence length="509" mass="54132">MMSETLPHEPAPPPAIRVPAPAWGGLWWALTGLYFAVTLAAAGVKTGWYDEWFTIAIARLPIGNAWTALGDATDMNPPLLYVVEKPFLSLGLPDVFAARLPSILGFYLLLAGVYRFGSGSGHAGAGLVAALTVLVSASFAYAFEARPYALVLGACGGALICWPAAADGRRWGMAGLCGCVAVAVSSHYYGLFAVLPFFVGETVRTVQRRRLNGPTTAALVLGLLPLLLWLPLLLVQKGYAGLLGPPSAEFVQEAYKILFGRAIVPTLAGIGLLAVWPARPSGVRESSTPLPAVACAATFLALPIVLFVCAKLTGASVGLRYVAPTAVGAAMLAGLTVGRLCAADAAAWKPLAVAFAAWFLALSAWDVLKYRAEWATLQTGFAWVQAAEYGDAPVVTAEPLTYPTWRAYAPTALRDRLWYVPNPDAAERYRVEKKYSLDGAYLQLDRHCGPLGIRTLDEVAAGRPRVLIYGMPARGWVAGGFLGRGWTVTKVRGDGMEALYVAERPRGAP</sequence>
<feature type="transmembrane region" description="Helical" evidence="1">
    <location>
        <begin position="20"/>
        <end position="40"/>
    </location>
</feature>
<reference evidence="3" key="1">
    <citation type="submission" date="2019-08" db="EMBL/GenBank/DDBJ databases">
        <title>Limnoglobus roseus gen. nov., sp. nov., a novel freshwater planctomycete with a giant genome from the family Gemmataceae.</title>
        <authorList>
            <person name="Kulichevskaya I.S."/>
            <person name="Naumoff D.G."/>
            <person name="Miroshnikov K."/>
            <person name="Ivanova A."/>
            <person name="Philippov D.A."/>
            <person name="Hakobyan A."/>
            <person name="Rijpstra I.C."/>
            <person name="Sinninghe Damste J.S."/>
            <person name="Liesack W."/>
            <person name="Dedysh S.N."/>
        </authorList>
    </citation>
    <scope>NUCLEOTIDE SEQUENCE [LARGE SCALE GENOMIC DNA]</scope>
    <source>
        <strain evidence="3">PX52</strain>
    </source>
</reference>
<name>A0A5C1AEZ0_9BACT</name>